<comment type="similarity">
    <text evidence="11 12">Belongs to the TonB-dependent receptor family.</text>
</comment>
<dbReference type="PANTHER" id="PTHR32552">
    <property type="entry name" value="FERRICHROME IRON RECEPTOR-RELATED"/>
    <property type="match status" value="1"/>
</dbReference>
<evidence type="ECO:0000256" key="3">
    <source>
        <dbReference type="ARBA" id="ARBA00022452"/>
    </source>
</evidence>
<dbReference type="InParanoid" id="A0A7X0MV56"/>
<dbReference type="InterPro" id="IPR036942">
    <property type="entry name" value="Beta-barrel_TonB_sf"/>
</dbReference>
<dbReference type="InterPro" id="IPR039426">
    <property type="entry name" value="TonB-dep_rcpt-like"/>
</dbReference>
<comment type="subcellular location">
    <subcellularLocation>
        <location evidence="1 11">Cell outer membrane</location>
        <topology evidence="1 11">Multi-pass membrane protein</topology>
    </subcellularLocation>
</comment>
<evidence type="ECO:0000256" key="12">
    <source>
        <dbReference type="RuleBase" id="RU003357"/>
    </source>
</evidence>
<keyword evidence="5 11" id="KW-0812">Transmembrane</keyword>
<evidence type="ECO:0000313" key="16">
    <source>
        <dbReference type="Proteomes" id="UP000528457"/>
    </source>
</evidence>
<evidence type="ECO:0000256" key="10">
    <source>
        <dbReference type="ARBA" id="ARBA00023237"/>
    </source>
</evidence>
<gene>
    <name evidence="15" type="ORF">HNR48_001649</name>
</gene>
<feature type="domain" description="TonB-dependent receptor plug" evidence="14">
    <location>
        <begin position="46"/>
        <end position="153"/>
    </location>
</feature>
<comment type="caution">
    <text evidence="15">The sequence shown here is derived from an EMBL/GenBank/DDBJ whole genome shotgun (WGS) entry which is preliminary data.</text>
</comment>
<dbReference type="InterPro" id="IPR012910">
    <property type="entry name" value="Plug_dom"/>
</dbReference>
<dbReference type="EMBL" id="JACHHT010000001">
    <property type="protein sequence ID" value="MBB6521371.1"/>
    <property type="molecule type" value="Genomic_DNA"/>
</dbReference>
<evidence type="ECO:0000313" key="15">
    <source>
        <dbReference type="EMBL" id="MBB6521371.1"/>
    </source>
</evidence>
<keyword evidence="9 11" id="KW-0472">Membrane</keyword>
<evidence type="ECO:0000256" key="7">
    <source>
        <dbReference type="ARBA" id="ARBA00023065"/>
    </source>
</evidence>
<evidence type="ECO:0000256" key="6">
    <source>
        <dbReference type="ARBA" id="ARBA00023004"/>
    </source>
</evidence>
<name>A0A7X0MV56_9GAMM</name>
<evidence type="ECO:0000256" key="8">
    <source>
        <dbReference type="ARBA" id="ARBA00023077"/>
    </source>
</evidence>
<evidence type="ECO:0000256" key="9">
    <source>
        <dbReference type="ARBA" id="ARBA00023136"/>
    </source>
</evidence>
<accession>A0A7X0MV56</accession>
<dbReference type="Proteomes" id="UP000528457">
    <property type="component" value="Unassembled WGS sequence"/>
</dbReference>
<sequence length="760" mass="83188">MTLKHTAIALAIGLTGQLAIHPNSANAQTAALEEVIVTAQKRDQSLQDVPIAVSALSSDYIQQTGAVSLSDISKNSPGLRISDTQSESISISLRGIGSNDFGYSSDESIPVYLDGVYMGEGAAIIGDLMDIAQIEILKGPQGTLFGRNAVGGAVNVTSSRPTDEPEAALHSGFGNYDLRTVKGMLNLPLLEDTLVLRINASKRDRDGWQRNVTTGKRDGFEQDRWNSRAKLLWTPSDNLEVELSSDWQRQQDHSGYSNLIFTLFPSALFAPESLDITSKAAAAGDAYFDLEGNLDGPEGEPVDHRLHRKIRGNALKVVWDLSDELTLTSISSYREIKSRIAEDSDGSEYQVFNVRSFLDNEEYSQELRLNGSSEKLDWFVGLSAYREDVDGSVIDSFGAIVGGPFTEHSRVTAKTESYALFGDAIWRLNDSSNITFGARYSYDAKSQDIKNTDIGFIFPSPEQFIGANGQVNTALASSHQSWNDLSLRLVADHRLDENTMVFAGISQGYKSGGFNSFPTVDLSGSTLIPGTAIPAVPFGSTAPFDEEKIINYEAGIKSTLLDQRLRLNASVFYYDFTDLQFLINDAVSVIARNAGKANGKGIDLESSYLLNDALTISANLSWLDAEYGEDVRNTDGSLIVRKGQELAESPGFSGTISLDYRLALASAGDLRAHLNYSYIGERTHSSESLSDIYREKAYGLLSARLSFTSSNQKWEVAAWGKNLNDKTFIECFCGLSDEFGFIPARRGEPRSYGLEVNYYH</sequence>
<keyword evidence="4" id="KW-0410">Iron transport</keyword>
<dbReference type="Pfam" id="PF00593">
    <property type="entry name" value="TonB_dep_Rec_b-barrel"/>
    <property type="match status" value="1"/>
</dbReference>
<evidence type="ECO:0000256" key="11">
    <source>
        <dbReference type="PROSITE-ProRule" id="PRU01360"/>
    </source>
</evidence>
<keyword evidence="10 11" id="KW-0998">Cell outer membrane</keyword>
<keyword evidence="2 11" id="KW-0813">Transport</keyword>
<evidence type="ECO:0000256" key="2">
    <source>
        <dbReference type="ARBA" id="ARBA00022448"/>
    </source>
</evidence>
<proteinExistence type="inferred from homology"/>
<dbReference type="PROSITE" id="PS52016">
    <property type="entry name" value="TONB_DEPENDENT_REC_3"/>
    <property type="match status" value="1"/>
</dbReference>
<organism evidence="15 16">
    <name type="scientific">Pseudoteredinibacter isoporae</name>
    <dbReference type="NCBI Taxonomy" id="570281"/>
    <lineage>
        <taxon>Bacteria</taxon>
        <taxon>Pseudomonadati</taxon>
        <taxon>Pseudomonadota</taxon>
        <taxon>Gammaproteobacteria</taxon>
        <taxon>Cellvibrionales</taxon>
        <taxon>Cellvibrionaceae</taxon>
        <taxon>Pseudoteredinibacter</taxon>
    </lineage>
</organism>
<keyword evidence="6" id="KW-0408">Iron</keyword>
<keyword evidence="8 12" id="KW-0798">TonB box</keyword>
<evidence type="ECO:0000259" key="14">
    <source>
        <dbReference type="Pfam" id="PF07715"/>
    </source>
</evidence>
<dbReference type="Gene3D" id="2.40.170.20">
    <property type="entry name" value="TonB-dependent receptor, beta-barrel domain"/>
    <property type="match status" value="1"/>
</dbReference>
<keyword evidence="16" id="KW-1185">Reference proteome</keyword>
<dbReference type="SUPFAM" id="SSF56935">
    <property type="entry name" value="Porins"/>
    <property type="match status" value="1"/>
</dbReference>
<evidence type="ECO:0000256" key="1">
    <source>
        <dbReference type="ARBA" id="ARBA00004571"/>
    </source>
</evidence>
<dbReference type="GO" id="GO:0006826">
    <property type="term" value="P:iron ion transport"/>
    <property type="evidence" value="ECO:0007669"/>
    <property type="project" value="UniProtKB-KW"/>
</dbReference>
<keyword evidence="3 11" id="KW-1134">Transmembrane beta strand</keyword>
<protein>
    <submittedName>
        <fullName evidence="15">Iron complex outermembrane receptor protein</fullName>
    </submittedName>
</protein>
<feature type="domain" description="TonB-dependent receptor-like beta-barrel" evidence="13">
    <location>
        <begin position="306"/>
        <end position="723"/>
    </location>
</feature>
<evidence type="ECO:0000259" key="13">
    <source>
        <dbReference type="Pfam" id="PF00593"/>
    </source>
</evidence>
<dbReference type="AlphaFoldDB" id="A0A7X0MV56"/>
<reference evidence="15 16" key="1">
    <citation type="submission" date="2020-08" db="EMBL/GenBank/DDBJ databases">
        <title>Genomic Encyclopedia of Type Strains, Phase IV (KMG-IV): sequencing the most valuable type-strain genomes for metagenomic binning, comparative biology and taxonomic classification.</title>
        <authorList>
            <person name="Goeker M."/>
        </authorList>
    </citation>
    <scope>NUCLEOTIDE SEQUENCE [LARGE SCALE GENOMIC DNA]</scope>
    <source>
        <strain evidence="15 16">DSM 22368</strain>
    </source>
</reference>
<dbReference type="GO" id="GO:0009279">
    <property type="term" value="C:cell outer membrane"/>
    <property type="evidence" value="ECO:0007669"/>
    <property type="project" value="UniProtKB-SubCell"/>
</dbReference>
<dbReference type="RefSeq" id="WP_166848676.1">
    <property type="nucleotide sequence ID" value="NZ_JAAONY010000001.1"/>
</dbReference>
<keyword evidence="7" id="KW-0406">Ion transport</keyword>
<keyword evidence="15" id="KW-0675">Receptor</keyword>
<evidence type="ECO:0000256" key="5">
    <source>
        <dbReference type="ARBA" id="ARBA00022692"/>
    </source>
</evidence>
<dbReference type="InterPro" id="IPR000531">
    <property type="entry name" value="Beta-barrel_TonB"/>
</dbReference>
<dbReference type="PANTHER" id="PTHR32552:SF81">
    <property type="entry name" value="TONB-DEPENDENT OUTER MEMBRANE RECEPTOR"/>
    <property type="match status" value="1"/>
</dbReference>
<dbReference type="Pfam" id="PF07715">
    <property type="entry name" value="Plug"/>
    <property type="match status" value="1"/>
</dbReference>
<evidence type="ECO:0000256" key="4">
    <source>
        <dbReference type="ARBA" id="ARBA00022496"/>
    </source>
</evidence>